<dbReference type="PANTHER" id="PTHR43133:SF62">
    <property type="entry name" value="RNA POLYMERASE SIGMA FACTOR SIGZ"/>
    <property type="match status" value="1"/>
</dbReference>
<proteinExistence type="inferred from homology"/>
<evidence type="ECO:0000313" key="8">
    <source>
        <dbReference type="Proteomes" id="UP000319212"/>
    </source>
</evidence>
<protein>
    <submittedName>
        <fullName evidence="7">Sigma-70 family RNA polymerase sigma factor</fullName>
    </submittedName>
</protein>
<evidence type="ECO:0000313" key="7">
    <source>
        <dbReference type="EMBL" id="TPG30806.1"/>
    </source>
</evidence>
<dbReference type="SUPFAM" id="SSF88659">
    <property type="entry name" value="Sigma3 and sigma4 domains of RNA polymerase sigma factors"/>
    <property type="match status" value="1"/>
</dbReference>
<evidence type="ECO:0000259" key="5">
    <source>
        <dbReference type="Pfam" id="PF04542"/>
    </source>
</evidence>
<dbReference type="Gene3D" id="1.10.10.10">
    <property type="entry name" value="Winged helix-like DNA-binding domain superfamily/Winged helix DNA-binding domain"/>
    <property type="match status" value="1"/>
</dbReference>
<evidence type="ECO:0000256" key="2">
    <source>
        <dbReference type="ARBA" id="ARBA00023015"/>
    </source>
</evidence>
<evidence type="ECO:0000256" key="1">
    <source>
        <dbReference type="ARBA" id="ARBA00010641"/>
    </source>
</evidence>
<name>A0A502E2N7_9BURK</name>
<keyword evidence="4" id="KW-0804">Transcription</keyword>
<dbReference type="CDD" id="cd06171">
    <property type="entry name" value="Sigma70_r4"/>
    <property type="match status" value="1"/>
</dbReference>
<organism evidence="7 8">
    <name type="scientific">Variovorax guangxiensis</name>
    <dbReference type="NCBI Taxonomy" id="1775474"/>
    <lineage>
        <taxon>Bacteria</taxon>
        <taxon>Pseudomonadati</taxon>
        <taxon>Pseudomonadota</taxon>
        <taxon>Betaproteobacteria</taxon>
        <taxon>Burkholderiales</taxon>
        <taxon>Comamonadaceae</taxon>
        <taxon>Variovorax</taxon>
    </lineage>
</organism>
<feature type="domain" description="RNA polymerase sigma factor 70 region 4 type 2" evidence="6">
    <location>
        <begin position="131"/>
        <end position="182"/>
    </location>
</feature>
<dbReference type="RefSeq" id="WP_140839127.1">
    <property type="nucleotide sequence ID" value="NZ_RCZI01000001.1"/>
</dbReference>
<dbReference type="AlphaFoldDB" id="A0A502E2N7"/>
<keyword evidence="2" id="KW-0805">Transcription regulation</keyword>
<evidence type="ECO:0000256" key="3">
    <source>
        <dbReference type="ARBA" id="ARBA00023082"/>
    </source>
</evidence>
<evidence type="ECO:0000256" key="4">
    <source>
        <dbReference type="ARBA" id="ARBA00023163"/>
    </source>
</evidence>
<dbReference type="GO" id="GO:0016987">
    <property type="term" value="F:sigma factor activity"/>
    <property type="evidence" value="ECO:0007669"/>
    <property type="project" value="UniProtKB-KW"/>
</dbReference>
<dbReference type="GO" id="GO:0006352">
    <property type="term" value="P:DNA-templated transcription initiation"/>
    <property type="evidence" value="ECO:0007669"/>
    <property type="project" value="InterPro"/>
</dbReference>
<gene>
    <name evidence="7" type="ORF">EAH82_04965</name>
</gene>
<dbReference type="PANTHER" id="PTHR43133">
    <property type="entry name" value="RNA POLYMERASE ECF-TYPE SIGMA FACTO"/>
    <property type="match status" value="1"/>
</dbReference>
<dbReference type="InterPro" id="IPR013325">
    <property type="entry name" value="RNA_pol_sigma_r2"/>
</dbReference>
<dbReference type="NCBIfam" id="TIGR02937">
    <property type="entry name" value="sigma70-ECF"/>
    <property type="match status" value="1"/>
</dbReference>
<dbReference type="Pfam" id="PF04542">
    <property type="entry name" value="Sigma70_r2"/>
    <property type="match status" value="1"/>
</dbReference>
<dbReference type="Pfam" id="PF08281">
    <property type="entry name" value="Sigma70_r4_2"/>
    <property type="match status" value="1"/>
</dbReference>
<dbReference type="InterPro" id="IPR013249">
    <property type="entry name" value="RNA_pol_sigma70_r4_t2"/>
</dbReference>
<accession>A0A502E2N7</accession>
<dbReference type="OrthoDB" id="9784272at2"/>
<reference evidence="7 8" key="1">
    <citation type="journal article" date="2019" name="Environ. Microbiol.">
        <title>Species interactions and distinct microbial communities in high Arctic permafrost affected cryosols are associated with the CH4 and CO2 gas fluxes.</title>
        <authorList>
            <person name="Altshuler I."/>
            <person name="Hamel J."/>
            <person name="Turney S."/>
            <person name="Magnuson E."/>
            <person name="Levesque R."/>
            <person name="Greer C."/>
            <person name="Whyte L.G."/>
        </authorList>
    </citation>
    <scope>NUCLEOTIDE SEQUENCE [LARGE SCALE GENOMIC DNA]</scope>
    <source>
        <strain evidence="7 8">S06.C</strain>
    </source>
</reference>
<comment type="caution">
    <text evidence="7">The sequence shown here is derived from an EMBL/GenBank/DDBJ whole genome shotgun (WGS) entry which is preliminary data.</text>
</comment>
<dbReference type="InterPro" id="IPR007627">
    <property type="entry name" value="RNA_pol_sigma70_r2"/>
</dbReference>
<dbReference type="InterPro" id="IPR036388">
    <property type="entry name" value="WH-like_DNA-bd_sf"/>
</dbReference>
<keyword evidence="3" id="KW-0731">Sigma factor</keyword>
<dbReference type="EMBL" id="RCZI01000001">
    <property type="protein sequence ID" value="TPG30806.1"/>
    <property type="molecule type" value="Genomic_DNA"/>
</dbReference>
<feature type="domain" description="RNA polymerase sigma-70 region 2" evidence="5">
    <location>
        <begin position="28"/>
        <end position="95"/>
    </location>
</feature>
<dbReference type="Proteomes" id="UP000319212">
    <property type="component" value="Unassembled WGS sequence"/>
</dbReference>
<dbReference type="Gene3D" id="1.10.1740.10">
    <property type="match status" value="1"/>
</dbReference>
<sequence>MPAPDDFDYDAALAACAQGQRQALAQIYARESRYLLGVALRIVRQRQHAEDVLHDAFVAIWQRATTFDAARGAGRGWIYSVVRNTALNWVRNNARDVPVDEETGAALEDEMAVQHHASTRDAGETRVDLGRLDGCLDRLEPGRRECIVLAYVDGCSHGEIAERTQTPLGTVKAWIQRGMRALRECMT</sequence>
<dbReference type="GO" id="GO:0003677">
    <property type="term" value="F:DNA binding"/>
    <property type="evidence" value="ECO:0007669"/>
    <property type="project" value="InterPro"/>
</dbReference>
<dbReference type="SUPFAM" id="SSF88946">
    <property type="entry name" value="Sigma2 domain of RNA polymerase sigma factors"/>
    <property type="match status" value="1"/>
</dbReference>
<dbReference type="InterPro" id="IPR039425">
    <property type="entry name" value="RNA_pol_sigma-70-like"/>
</dbReference>
<dbReference type="InterPro" id="IPR014284">
    <property type="entry name" value="RNA_pol_sigma-70_dom"/>
</dbReference>
<comment type="similarity">
    <text evidence="1">Belongs to the sigma-70 factor family. ECF subfamily.</text>
</comment>
<dbReference type="InterPro" id="IPR013324">
    <property type="entry name" value="RNA_pol_sigma_r3/r4-like"/>
</dbReference>
<evidence type="ECO:0000259" key="6">
    <source>
        <dbReference type="Pfam" id="PF08281"/>
    </source>
</evidence>